<dbReference type="Proteomes" id="UP000214688">
    <property type="component" value="Chromosome"/>
</dbReference>
<organism evidence="6 7">
    <name type="scientific">Tumebacillus algifaecis</name>
    <dbReference type="NCBI Taxonomy" id="1214604"/>
    <lineage>
        <taxon>Bacteria</taxon>
        <taxon>Bacillati</taxon>
        <taxon>Bacillota</taxon>
        <taxon>Bacilli</taxon>
        <taxon>Bacillales</taxon>
        <taxon>Alicyclobacillaceae</taxon>
        <taxon>Tumebacillus</taxon>
    </lineage>
</organism>
<dbReference type="Pfam" id="PF04984">
    <property type="entry name" value="Phage_sheath_1"/>
    <property type="match status" value="1"/>
</dbReference>
<evidence type="ECO:0000259" key="4">
    <source>
        <dbReference type="Pfam" id="PF17482"/>
    </source>
</evidence>
<feature type="domain" description="Tail sheath protein Gp18-like" evidence="5">
    <location>
        <begin position="38"/>
        <end position="94"/>
    </location>
</feature>
<dbReference type="Gene3D" id="2.60.40.4290">
    <property type="match status" value="1"/>
</dbReference>
<dbReference type="Pfam" id="PF17481">
    <property type="entry name" value="Phage_sheath_domII"/>
    <property type="match status" value="1"/>
</dbReference>
<dbReference type="InterPro" id="IPR020287">
    <property type="entry name" value="Tail_sheath_C"/>
</dbReference>
<feature type="domain" description="Phage tail sheath protein-like beta-sandwich" evidence="3">
    <location>
        <begin position="101"/>
        <end position="198"/>
    </location>
</feature>
<feature type="domain" description="Tail sheath protein C-terminal" evidence="4">
    <location>
        <begin position="370"/>
        <end position="468"/>
    </location>
</feature>
<evidence type="ECO:0000256" key="1">
    <source>
        <dbReference type="ARBA" id="ARBA00008005"/>
    </source>
</evidence>
<accession>A0A223CXQ1</accession>
<evidence type="ECO:0000313" key="6">
    <source>
        <dbReference type="EMBL" id="ASS74072.1"/>
    </source>
</evidence>
<evidence type="ECO:0000259" key="3">
    <source>
        <dbReference type="Pfam" id="PF17481"/>
    </source>
</evidence>
<dbReference type="Gene3D" id="3.40.50.11790">
    <property type="match status" value="1"/>
</dbReference>
<dbReference type="Gene3D" id="3.30.1490.360">
    <property type="match status" value="1"/>
</dbReference>
<dbReference type="Pfam" id="PF22671">
    <property type="entry name" value="Gp18_domIII_N"/>
    <property type="match status" value="1"/>
</dbReference>
<dbReference type="EMBL" id="CP022657">
    <property type="protein sequence ID" value="ASS74072.1"/>
    <property type="molecule type" value="Genomic_DNA"/>
</dbReference>
<dbReference type="InterPro" id="IPR035326">
    <property type="entry name" value="Beta_sandwich_Seath"/>
</dbReference>
<proteinExistence type="inferred from homology"/>
<sequence length="470" mass="49755">MAGGKWTILDTLDPSQRSGFYINFVADAAAGVQAGVQGIVAIPVTAPWGPEGQLVKITSDLEFAATFSNLEEGSAAALILQALKGGASTVLAYRMATGAMKAKATLKEGAEDLVKVDAKYSGAYGNRLTLSINGSLADASEKEFKIYDGAKLLEKYAFDGTATGLVATVGNNSKYVVLSKVADGTFSTIANQPLTGGVSGLTVTNSEYMDAFAVFEGHAYEFNILTIGSGESSLQQSAAEFIRRLRGEGHFVQLVLGHGEADEFDAAKAAALNLNHEGIVYHNIGVKLAGSELTPAEFSGRIAGMIAGAGPDASITYAQVRDIDSLTNMLNHNQVREANKAGLVTAFYDGEIYRIEKGINTLTSYSESQHEGYSKIKNISVLDAIGNALTISANKNYIGKVLNDVVGRDALLGAIRAAFDIFEQGRLIQKGSLVGLDPTRPSVGDQVFLDLRVTPIDAMEEIYTTIRVGR</sequence>
<comment type="similarity">
    <text evidence="1">Belongs to the myoviridae tail sheath protein family.</text>
</comment>
<dbReference type="Gene3D" id="3.30.1370.220">
    <property type="match status" value="1"/>
</dbReference>
<dbReference type="Gene3D" id="3.30.360.90">
    <property type="match status" value="1"/>
</dbReference>
<dbReference type="InterPro" id="IPR054564">
    <property type="entry name" value="Gp18_domIII_N"/>
</dbReference>
<dbReference type="Pfam" id="PF17482">
    <property type="entry name" value="Phage_sheath_1C"/>
    <property type="match status" value="1"/>
</dbReference>
<evidence type="ECO:0000259" key="5">
    <source>
        <dbReference type="Pfam" id="PF22671"/>
    </source>
</evidence>
<protein>
    <recommendedName>
        <fullName evidence="8">Phage tail sheath protein</fullName>
    </recommendedName>
</protein>
<feature type="domain" description="Tail sheath protein subtilisin-like" evidence="2">
    <location>
        <begin position="203"/>
        <end position="361"/>
    </location>
</feature>
<evidence type="ECO:0008006" key="8">
    <source>
        <dbReference type="Google" id="ProtNLM"/>
    </source>
</evidence>
<gene>
    <name evidence="6" type="ORF">CIG75_03115</name>
</gene>
<dbReference type="InterPro" id="IPR035089">
    <property type="entry name" value="Phage_sheath_subtilisin"/>
</dbReference>
<dbReference type="OrthoDB" id="89060at2"/>
<dbReference type="AlphaFoldDB" id="A0A223CXQ1"/>
<dbReference type="KEGG" id="tab:CIG75_03115"/>
<evidence type="ECO:0000259" key="2">
    <source>
        <dbReference type="Pfam" id="PF04984"/>
    </source>
</evidence>
<keyword evidence="7" id="KW-1185">Reference proteome</keyword>
<evidence type="ECO:0000313" key="7">
    <source>
        <dbReference type="Proteomes" id="UP000214688"/>
    </source>
</evidence>
<dbReference type="RefSeq" id="WP_094235331.1">
    <property type="nucleotide sequence ID" value="NZ_CP022657.1"/>
</dbReference>
<name>A0A223CXQ1_9BACL</name>
<reference evidence="6 7" key="1">
    <citation type="journal article" date="2015" name="Int. J. Syst. Evol. Microbiol.">
        <title>Tumebacillus algifaecis sp. nov., isolated from decomposing algal scum.</title>
        <authorList>
            <person name="Wu Y.F."/>
            <person name="Zhang B."/>
            <person name="Xing P."/>
            <person name="Wu Q.L."/>
            <person name="Liu S.J."/>
        </authorList>
    </citation>
    <scope>NUCLEOTIDE SEQUENCE [LARGE SCALE GENOMIC DNA]</scope>
    <source>
        <strain evidence="6 7">THMBR28</strain>
    </source>
</reference>